<dbReference type="SMR" id="A0A1I7SBU6"/>
<organism evidence="4 6">
    <name type="scientific">Bursaphelenchus xylophilus</name>
    <name type="common">Pinewood nematode worm</name>
    <name type="synonym">Aphelenchoides xylophilus</name>
    <dbReference type="NCBI Taxonomy" id="6326"/>
    <lineage>
        <taxon>Eukaryota</taxon>
        <taxon>Metazoa</taxon>
        <taxon>Ecdysozoa</taxon>
        <taxon>Nematoda</taxon>
        <taxon>Chromadorea</taxon>
        <taxon>Rhabditida</taxon>
        <taxon>Tylenchina</taxon>
        <taxon>Tylenchomorpha</taxon>
        <taxon>Aphelenchoidea</taxon>
        <taxon>Aphelenchoididae</taxon>
        <taxon>Bursaphelenchus</taxon>
    </lineage>
</organism>
<gene>
    <name evidence="2" type="ORF">BXYJ_LOCUS7949</name>
</gene>
<evidence type="ECO:0000313" key="4">
    <source>
        <dbReference type="Proteomes" id="UP000095284"/>
    </source>
</evidence>
<dbReference type="Proteomes" id="UP000095284">
    <property type="component" value="Unplaced"/>
</dbReference>
<sequence length="69" mass="8100">MSAKLLLLLCLAGLFLLSTPVCVTDWECTKYCGRLGMCWWTWFCICSIQYSAEFEELVEKERRIEEPLE</sequence>
<dbReference type="EMBL" id="CAJFCV020000004">
    <property type="protein sequence ID" value="CAG9113010.1"/>
    <property type="molecule type" value="Genomic_DNA"/>
</dbReference>
<reference evidence="6" key="1">
    <citation type="submission" date="2016-11" db="UniProtKB">
        <authorList>
            <consortium name="WormBaseParasite"/>
        </authorList>
    </citation>
    <scope>IDENTIFICATION</scope>
</reference>
<accession>A0A1I7SBU6</accession>
<name>A0A1I7SBU6_BURXY</name>
<dbReference type="WBParaSite" id="BXY_1049500.1">
    <property type="protein sequence ID" value="BXY_1049500.1"/>
    <property type="gene ID" value="BXY_1049500"/>
</dbReference>
<evidence type="ECO:0000313" key="6">
    <source>
        <dbReference type="WBParaSite" id="BXY_1049500.1"/>
    </source>
</evidence>
<dbReference type="Proteomes" id="UP000582659">
    <property type="component" value="Unassembled WGS sequence"/>
</dbReference>
<keyword evidence="1" id="KW-0732">Signal</keyword>
<evidence type="ECO:0000313" key="2">
    <source>
        <dbReference type="EMBL" id="CAD5224249.1"/>
    </source>
</evidence>
<evidence type="ECO:0000313" key="5">
    <source>
        <dbReference type="Proteomes" id="UP000659654"/>
    </source>
</evidence>
<evidence type="ECO:0000256" key="1">
    <source>
        <dbReference type="SAM" id="SignalP"/>
    </source>
</evidence>
<proteinExistence type="predicted"/>
<evidence type="ECO:0000313" key="3">
    <source>
        <dbReference type="EMBL" id="CAG9113010.1"/>
    </source>
</evidence>
<dbReference type="AlphaFoldDB" id="A0A1I7SBU6"/>
<feature type="signal peptide" evidence="1">
    <location>
        <begin position="1"/>
        <end position="24"/>
    </location>
</feature>
<feature type="chain" id="PRO_5036022140" evidence="1">
    <location>
        <begin position="25"/>
        <end position="69"/>
    </location>
</feature>
<reference evidence="3" key="2">
    <citation type="submission" date="2020-08" db="EMBL/GenBank/DDBJ databases">
        <authorList>
            <person name="Kikuchi T."/>
        </authorList>
    </citation>
    <scope>NUCLEOTIDE SEQUENCE</scope>
    <source>
        <strain evidence="2">Ka4C1</strain>
    </source>
</reference>
<keyword evidence="5" id="KW-1185">Reference proteome</keyword>
<dbReference type="EMBL" id="CAJFDI010000004">
    <property type="protein sequence ID" value="CAD5224249.1"/>
    <property type="molecule type" value="Genomic_DNA"/>
</dbReference>
<dbReference type="Proteomes" id="UP000659654">
    <property type="component" value="Unassembled WGS sequence"/>
</dbReference>
<protein>
    <submittedName>
        <fullName evidence="2">(pine wood nematode) hypothetical protein</fullName>
    </submittedName>
</protein>